<gene>
    <name evidence="1" type="ORF">OXYTRIMIC_777</name>
</gene>
<dbReference type="EMBL" id="ARYC01022278">
    <property type="protein sequence ID" value="KEJ82404.1"/>
    <property type="molecule type" value="Genomic_DNA"/>
</dbReference>
<evidence type="ECO:0000313" key="1">
    <source>
        <dbReference type="EMBL" id="KEJ82404.1"/>
    </source>
</evidence>
<evidence type="ECO:0000313" key="2">
    <source>
        <dbReference type="Proteomes" id="UP000053232"/>
    </source>
</evidence>
<protein>
    <submittedName>
        <fullName evidence="1">Uncharacterized protein</fullName>
    </submittedName>
</protein>
<organism evidence="1 2">
    <name type="scientific">Oxytricha trifallax</name>
    <dbReference type="NCBI Taxonomy" id="1172189"/>
    <lineage>
        <taxon>Eukaryota</taxon>
        <taxon>Sar</taxon>
        <taxon>Alveolata</taxon>
        <taxon>Ciliophora</taxon>
        <taxon>Intramacronucleata</taxon>
        <taxon>Spirotrichea</taxon>
        <taxon>Stichotrichia</taxon>
        <taxon>Sporadotrichida</taxon>
        <taxon>Oxytrichidae</taxon>
        <taxon>Oxytrichinae</taxon>
        <taxon>Oxytricha</taxon>
    </lineage>
</organism>
<name>A0A073HYA1_9SPIT</name>
<accession>A0A073HYA1</accession>
<reference evidence="2" key="1">
    <citation type="journal article" date="2014" name="Cell">
        <title>The Architecture of a Scrambled Genome Reveals Massive Levels of Genomic Rearrangement during Development.</title>
        <authorList>
            <person name="Chen X."/>
            <person name="Bracht J.R."/>
            <person name="Goldman A.D."/>
            <person name="Dolzhenko E."/>
            <person name="Clay D.M."/>
            <person name="Swart E.C."/>
            <person name="Perlman D.H."/>
            <person name="Doak T.G."/>
            <person name="Stuart A."/>
            <person name="Amemiya C.T."/>
            <person name="Sebra R.P."/>
            <person name="Landweber L.F."/>
        </authorList>
    </citation>
    <scope>NUCLEOTIDE SEQUENCE [LARGE SCALE GENOMIC DNA]</scope>
    <source>
        <strain evidence="2">JRB310</strain>
    </source>
</reference>
<keyword evidence="2" id="KW-1185">Reference proteome</keyword>
<dbReference type="Proteomes" id="UP000053232">
    <property type="component" value="Unassembled WGS sequence"/>
</dbReference>
<sequence>MNYRLIHLYEVDYSYGVENSATIIHELKQINKRIQHVSVQQNTDTQKTYLEIECYPLTVGLHRSHFKQATSKGTKVLGKLGIKIKTIVEKSIEEILQQTPNVILIAGDIKNFTRAIIYLQVQSINNKYIYLSNFKAINSQYTTLPQQTGAKCAKCAKCFKFQFNQIIYQIQSFINNINQLNLQNCFLLFLSPNLLPNVPNPPNPLQYMGDLMISSAKCVKCLFSANHSNTNRQYQQLGHLYTQRPVH</sequence>
<comment type="caution">
    <text evidence="1">The sequence shown here is derived from an EMBL/GenBank/DDBJ whole genome shotgun (WGS) entry which is preliminary data.</text>
</comment>
<proteinExistence type="predicted"/>
<dbReference type="AlphaFoldDB" id="A0A073HYA1"/>